<reference evidence="2" key="1">
    <citation type="submission" date="2016-04" db="EMBL/GenBank/DDBJ databases">
        <authorList>
            <person name="Nguyen H.D."/>
            <person name="Samba Siva P."/>
            <person name="Cullis J."/>
            <person name="Levesque C.A."/>
            <person name="Hambleton S."/>
        </authorList>
    </citation>
    <scope>NUCLEOTIDE SEQUENCE</scope>
    <source>
        <strain evidence="2">DAOMC 236426</strain>
    </source>
</reference>
<dbReference type="CDD" id="cd02947">
    <property type="entry name" value="TRX_family"/>
    <property type="match status" value="1"/>
</dbReference>
<keyword evidence="3" id="KW-1185">Reference proteome</keyword>
<sequence length="75" mass="8318">MPSLPHRLFTLAEQHGEKVKFFKVDADSAEEVTQELHIRTLPAFVLFVNGERADEIVGTNPSDLQLLVSQAVESA</sequence>
<organism evidence="2 3">
    <name type="scientific">Tilletia controversa</name>
    <name type="common">dwarf bunt fungus</name>
    <dbReference type="NCBI Taxonomy" id="13291"/>
    <lineage>
        <taxon>Eukaryota</taxon>
        <taxon>Fungi</taxon>
        <taxon>Dikarya</taxon>
        <taxon>Basidiomycota</taxon>
        <taxon>Ustilaginomycotina</taxon>
        <taxon>Exobasidiomycetes</taxon>
        <taxon>Tilletiales</taxon>
        <taxon>Tilletiaceae</taxon>
        <taxon>Tilletia</taxon>
    </lineage>
</organism>
<feature type="domain" description="Thioredoxin" evidence="1">
    <location>
        <begin position="10"/>
        <end position="65"/>
    </location>
</feature>
<dbReference type="PANTHER" id="PTHR10438:SF468">
    <property type="entry name" value="THIOREDOXIN-1-RELATED"/>
    <property type="match status" value="1"/>
</dbReference>
<evidence type="ECO:0000313" key="3">
    <source>
        <dbReference type="Proteomes" id="UP000077684"/>
    </source>
</evidence>
<evidence type="ECO:0000313" key="2">
    <source>
        <dbReference type="EMBL" id="KAE8245689.1"/>
    </source>
</evidence>
<accession>A0A8X7SVJ2</accession>
<dbReference type="AlphaFoldDB" id="A0A8X7SVJ2"/>
<dbReference type="InterPro" id="IPR050620">
    <property type="entry name" value="Thioredoxin_H-type-like"/>
</dbReference>
<dbReference type="EMBL" id="LWDE02000680">
    <property type="protein sequence ID" value="KAE8245689.1"/>
    <property type="molecule type" value="Genomic_DNA"/>
</dbReference>
<dbReference type="InterPro" id="IPR036249">
    <property type="entry name" value="Thioredoxin-like_sf"/>
</dbReference>
<evidence type="ECO:0000259" key="1">
    <source>
        <dbReference type="Pfam" id="PF00085"/>
    </source>
</evidence>
<dbReference type="SUPFAM" id="SSF52833">
    <property type="entry name" value="Thioredoxin-like"/>
    <property type="match status" value="1"/>
</dbReference>
<proteinExistence type="predicted"/>
<protein>
    <recommendedName>
        <fullName evidence="1">Thioredoxin domain-containing protein</fullName>
    </recommendedName>
</protein>
<gene>
    <name evidence="2" type="ORF">A4X06_0g5489</name>
</gene>
<dbReference type="Pfam" id="PF00085">
    <property type="entry name" value="Thioredoxin"/>
    <property type="match status" value="1"/>
</dbReference>
<comment type="caution">
    <text evidence="2">The sequence shown here is derived from an EMBL/GenBank/DDBJ whole genome shotgun (WGS) entry which is preliminary data.</text>
</comment>
<reference evidence="2" key="2">
    <citation type="journal article" date="2019" name="IMA Fungus">
        <title>Genome sequencing and comparison of five Tilletia species to identify candidate genes for the detection of regulated species infecting wheat.</title>
        <authorList>
            <person name="Nguyen H.D.T."/>
            <person name="Sultana T."/>
            <person name="Kesanakurti P."/>
            <person name="Hambleton S."/>
        </authorList>
    </citation>
    <scope>NUCLEOTIDE SEQUENCE</scope>
    <source>
        <strain evidence="2">DAOMC 236426</strain>
    </source>
</reference>
<dbReference type="InterPro" id="IPR013766">
    <property type="entry name" value="Thioredoxin_domain"/>
</dbReference>
<name>A0A8X7SVJ2_9BASI</name>
<dbReference type="Proteomes" id="UP000077684">
    <property type="component" value="Unassembled WGS sequence"/>
</dbReference>
<dbReference type="PANTHER" id="PTHR10438">
    <property type="entry name" value="THIOREDOXIN"/>
    <property type="match status" value="1"/>
</dbReference>
<dbReference type="Gene3D" id="3.40.30.10">
    <property type="entry name" value="Glutaredoxin"/>
    <property type="match status" value="1"/>
</dbReference>